<dbReference type="SMART" id="SM00908">
    <property type="entry name" value="Gal-bind_lectin"/>
    <property type="match status" value="1"/>
</dbReference>
<name>A0AAV5WLV8_9BILA</name>
<protein>
    <recommendedName>
        <fullName evidence="2">Galectin</fullName>
    </recommendedName>
</protein>
<sequence length="145" mass="16359">MSISKIYWGGKYYPVPYENGLAGEGFAAGKALSIQAMPDMDCSRFYVNIAKWCSGIALHFNPRFDEKCVVRNSHIDGKWGKEERQGAFPLKAGVIFDLEIKNELNAFQILIDGEEFCSYTHRLEPCELCTIQISGDVDILDIQLQ</sequence>
<dbReference type="InterPro" id="IPR044156">
    <property type="entry name" value="Galectin-like"/>
</dbReference>
<feature type="domain" description="Galectin" evidence="3">
    <location>
        <begin position="18"/>
        <end position="145"/>
    </location>
</feature>
<evidence type="ECO:0000256" key="1">
    <source>
        <dbReference type="ARBA" id="ARBA00022734"/>
    </source>
</evidence>
<dbReference type="SMART" id="SM00276">
    <property type="entry name" value="GLECT"/>
    <property type="match status" value="1"/>
</dbReference>
<dbReference type="GO" id="GO:0030246">
    <property type="term" value="F:carbohydrate binding"/>
    <property type="evidence" value="ECO:0007669"/>
    <property type="project" value="UniProtKB-UniRule"/>
</dbReference>
<dbReference type="AlphaFoldDB" id="A0AAV5WLV8"/>
<evidence type="ECO:0000256" key="2">
    <source>
        <dbReference type="RuleBase" id="RU102079"/>
    </source>
</evidence>
<accession>A0AAV5WLV8</accession>
<evidence type="ECO:0000313" key="4">
    <source>
        <dbReference type="EMBL" id="GMT31613.1"/>
    </source>
</evidence>
<dbReference type="SUPFAM" id="SSF49899">
    <property type="entry name" value="Concanavalin A-like lectins/glucanases"/>
    <property type="match status" value="1"/>
</dbReference>
<dbReference type="CDD" id="cd00070">
    <property type="entry name" value="GLECT"/>
    <property type="match status" value="1"/>
</dbReference>
<dbReference type="EMBL" id="BTSY01000006">
    <property type="protein sequence ID" value="GMT31613.1"/>
    <property type="molecule type" value="Genomic_DNA"/>
</dbReference>
<proteinExistence type="predicted"/>
<comment type="caution">
    <text evidence="4">The sequence shown here is derived from an EMBL/GenBank/DDBJ whole genome shotgun (WGS) entry which is preliminary data.</text>
</comment>
<organism evidence="4 5">
    <name type="scientific">Pristionchus fissidentatus</name>
    <dbReference type="NCBI Taxonomy" id="1538716"/>
    <lineage>
        <taxon>Eukaryota</taxon>
        <taxon>Metazoa</taxon>
        <taxon>Ecdysozoa</taxon>
        <taxon>Nematoda</taxon>
        <taxon>Chromadorea</taxon>
        <taxon>Rhabditida</taxon>
        <taxon>Rhabditina</taxon>
        <taxon>Diplogasteromorpha</taxon>
        <taxon>Diplogasteroidea</taxon>
        <taxon>Neodiplogasteridae</taxon>
        <taxon>Pristionchus</taxon>
    </lineage>
</organism>
<keyword evidence="5" id="KW-1185">Reference proteome</keyword>
<dbReference type="PANTHER" id="PTHR11346:SF93">
    <property type="entry name" value="GALECTIN DOMAIN-CONTAINING PROTEIN"/>
    <property type="match status" value="1"/>
</dbReference>
<dbReference type="Pfam" id="PF00337">
    <property type="entry name" value="Gal-bind_lectin"/>
    <property type="match status" value="1"/>
</dbReference>
<dbReference type="PROSITE" id="PS51304">
    <property type="entry name" value="GALECTIN"/>
    <property type="match status" value="1"/>
</dbReference>
<reference evidence="4" key="1">
    <citation type="submission" date="2023-10" db="EMBL/GenBank/DDBJ databases">
        <title>Genome assembly of Pristionchus species.</title>
        <authorList>
            <person name="Yoshida K."/>
            <person name="Sommer R.J."/>
        </authorList>
    </citation>
    <scope>NUCLEOTIDE SEQUENCE</scope>
    <source>
        <strain evidence="4">RS5133</strain>
    </source>
</reference>
<keyword evidence="1 2" id="KW-0430">Lectin</keyword>
<evidence type="ECO:0000259" key="3">
    <source>
        <dbReference type="PROSITE" id="PS51304"/>
    </source>
</evidence>
<dbReference type="InterPro" id="IPR001079">
    <property type="entry name" value="Galectin_CRD"/>
</dbReference>
<dbReference type="GO" id="GO:0016936">
    <property type="term" value="F:galactoside binding"/>
    <property type="evidence" value="ECO:0007669"/>
    <property type="project" value="TreeGrafter"/>
</dbReference>
<dbReference type="Gene3D" id="2.60.120.200">
    <property type="match status" value="1"/>
</dbReference>
<evidence type="ECO:0000313" key="5">
    <source>
        <dbReference type="Proteomes" id="UP001432322"/>
    </source>
</evidence>
<dbReference type="Proteomes" id="UP001432322">
    <property type="component" value="Unassembled WGS sequence"/>
</dbReference>
<gene>
    <name evidence="4" type="ORF">PFISCL1PPCAC_22910</name>
</gene>
<dbReference type="InterPro" id="IPR013320">
    <property type="entry name" value="ConA-like_dom_sf"/>
</dbReference>
<dbReference type="PANTHER" id="PTHR11346">
    <property type="entry name" value="GALECTIN"/>
    <property type="match status" value="1"/>
</dbReference>